<evidence type="ECO:0000256" key="1">
    <source>
        <dbReference type="SAM" id="MobiDB-lite"/>
    </source>
</evidence>
<feature type="region of interest" description="Disordered" evidence="1">
    <location>
        <begin position="494"/>
        <end position="534"/>
    </location>
</feature>
<feature type="compositionally biased region" description="Low complexity" evidence="1">
    <location>
        <begin position="395"/>
        <end position="407"/>
    </location>
</feature>
<organism evidence="3 4">
    <name type="scientific">Tanacetum coccineum</name>
    <dbReference type="NCBI Taxonomy" id="301880"/>
    <lineage>
        <taxon>Eukaryota</taxon>
        <taxon>Viridiplantae</taxon>
        <taxon>Streptophyta</taxon>
        <taxon>Embryophyta</taxon>
        <taxon>Tracheophyta</taxon>
        <taxon>Spermatophyta</taxon>
        <taxon>Magnoliopsida</taxon>
        <taxon>eudicotyledons</taxon>
        <taxon>Gunneridae</taxon>
        <taxon>Pentapetalae</taxon>
        <taxon>asterids</taxon>
        <taxon>campanulids</taxon>
        <taxon>Asterales</taxon>
        <taxon>Asteraceae</taxon>
        <taxon>Asteroideae</taxon>
        <taxon>Anthemideae</taxon>
        <taxon>Anthemidinae</taxon>
        <taxon>Tanacetum</taxon>
    </lineage>
</organism>
<feature type="region of interest" description="Disordered" evidence="1">
    <location>
        <begin position="125"/>
        <end position="156"/>
    </location>
</feature>
<reference evidence="3" key="1">
    <citation type="journal article" date="2022" name="Int. J. Mol. Sci.">
        <title>Draft Genome of Tanacetum Coccineum: Genomic Comparison of Closely Related Tanacetum-Family Plants.</title>
        <authorList>
            <person name="Yamashiro T."/>
            <person name="Shiraishi A."/>
            <person name="Nakayama K."/>
            <person name="Satake H."/>
        </authorList>
    </citation>
    <scope>NUCLEOTIDE SEQUENCE</scope>
</reference>
<feature type="region of interest" description="Disordered" evidence="1">
    <location>
        <begin position="466"/>
        <end position="485"/>
    </location>
</feature>
<feature type="compositionally biased region" description="Polar residues" evidence="1">
    <location>
        <begin position="72"/>
        <end position="85"/>
    </location>
</feature>
<feature type="compositionally biased region" description="Low complexity" evidence="1">
    <location>
        <begin position="498"/>
        <end position="517"/>
    </location>
</feature>
<dbReference type="InterPro" id="IPR025558">
    <property type="entry name" value="DUF4283"/>
</dbReference>
<comment type="caution">
    <text evidence="3">The sequence shown here is derived from an EMBL/GenBank/DDBJ whole genome shotgun (WGS) entry which is preliminary data.</text>
</comment>
<feature type="compositionally biased region" description="Low complexity" evidence="1">
    <location>
        <begin position="143"/>
        <end position="154"/>
    </location>
</feature>
<keyword evidence="4" id="KW-1185">Reference proteome</keyword>
<protein>
    <recommendedName>
        <fullName evidence="2">DUF4283 domain-containing protein</fullName>
    </recommendedName>
</protein>
<feature type="compositionally biased region" description="Polar residues" evidence="1">
    <location>
        <begin position="125"/>
        <end position="142"/>
    </location>
</feature>
<feature type="compositionally biased region" description="Polar residues" evidence="1">
    <location>
        <begin position="466"/>
        <end position="480"/>
    </location>
</feature>
<dbReference type="Proteomes" id="UP001151760">
    <property type="component" value="Unassembled WGS sequence"/>
</dbReference>
<evidence type="ECO:0000313" key="3">
    <source>
        <dbReference type="EMBL" id="GJS72429.1"/>
    </source>
</evidence>
<feature type="region of interest" description="Disordered" evidence="1">
    <location>
        <begin position="63"/>
        <end position="89"/>
    </location>
</feature>
<feature type="region of interest" description="Disordered" evidence="1">
    <location>
        <begin position="387"/>
        <end position="407"/>
    </location>
</feature>
<name>A0ABQ4Y443_9ASTR</name>
<dbReference type="Pfam" id="PF14111">
    <property type="entry name" value="DUF4283"/>
    <property type="match status" value="1"/>
</dbReference>
<proteinExistence type="predicted"/>
<gene>
    <name evidence="3" type="ORF">Tco_0705270</name>
</gene>
<sequence>MNPPAMVWEVEETYFASPLRGADIENVGMESQVGGLHSKNQKMEGNFTRMELDKLVADENRAGNEADGCEEVQSSITDGNQSMDSPTVEDTKVADDEFVSQPGERDANVNLNIEYDCSNEAATWNSTPNDATSSLHMDNTCSNEAAPTPNAAATGPKNFPHSNPVSFASIFNSKQVNKKLNFRSFVNEERVENSDTMLSKAAMESIKNRYVNSLVGYFVGKSLAFPVVQNYVNNTWGKFGLQKVMRNDGGVFIFKFASKEGLEQVLQRGPWMIRKSPIILTKWSSSLSLKRCEVTSVAVWVRLHGVPILAYSEDGLSLIATQIGKPLLLDAFTSSMCVESRSRISFARALIKVSSESELTSKVTMAIPNEEGDGYTKEHVKETIFNDPSTTKHVGTSTTMDTSSDGFMDVTQKKNKGTKASVESGADLATKGQMGTNSSINKVNGPSTSNSFDILNKVDIGDECGISSSTASEHTPSTWNEDFESDDEVDEVIFPKGNNVSSNKPPLLPLPSANSNSKANPATALKSPVRKQLTQKEYEKKRAKNMCFYCDKKFVPGHKCKGKLFSLVVLPMKELDEEFEDAQEELDDL</sequence>
<reference evidence="3" key="2">
    <citation type="submission" date="2022-01" db="EMBL/GenBank/DDBJ databases">
        <authorList>
            <person name="Yamashiro T."/>
            <person name="Shiraishi A."/>
            <person name="Satake H."/>
            <person name="Nakayama K."/>
        </authorList>
    </citation>
    <scope>NUCLEOTIDE SEQUENCE</scope>
</reference>
<evidence type="ECO:0000313" key="4">
    <source>
        <dbReference type="Proteomes" id="UP001151760"/>
    </source>
</evidence>
<dbReference type="InterPro" id="IPR040256">
    <property type="entry name" value="At4g02000-like"/>
</dbReference>
<dbReference type="EMBL" id="BQNB010010078">
    <property type="protein sequence ID" value="GJS72429.1"/>
    <property type="molecule type" value="Genomic_DNA"/>
</dbReference>
<dbReference type="PANTHER" id="PTHR31286:SF99">
    <property type="entry name" value="DUF4283 DOMAIN-CONTAINING PROTEIN"/>
    <property type="match status" value="1"/>
</dbReference>
<accession>A0ABQ4Y443</accession>
<dbReference type="PANTHER" id="PTHR31286">
    <property type="entry name" value="GLYCINE-RICH CELL WALL STRUCTURAL PROTEIN 1.8-LIKE"/>
    <property type="match status" value="1"/>
</dbReference>
<feature type="domain" description="DUF4283" evidence="2">
    <location>
        <begin position="208"/>
        <end position="288"/>
    </location>
</feature>
<evidence type="ECO:0000259" key="2">
    <source>
        <dbReference type="Pfam" id="PF14111"/>
    </source>
</evidence>